<evidence type="ECO:0000256" key="7">
    <source>
        <dbReference type="ARBA" id="ARBA00023004"/>
    </source>
</evidence>
<keyword evidence="5 11" id="KW-0004">4Fe-4S</keyword>
<proteinExistence type="inferred from homology"/>
<sequence length="242" mass="25974">MNFFGFFVIYKNNRAHKENDNHMNIFDILGPVMVGPSSSHTAGAVRIGLLTKTLLGSRPIKAEIGLHGSFGDTGKGHGTDRAIVAGLLGMKPDDTRIPDSFSIAEEEGLSFTIGTAHIPGAHPNTALLKVEGENKNLLEVQASSLGGGRIMINKLDGITVNCTGECPTLIVHNLDQPGHVAEVTSTLAHKSVNIATMQLYRDKRGGYAVMVVETDQPVPVDAVKWLEHLEGVIKVTYINGEE</sequence>
<dbReference type="Proteomes" id="UP000184245">
    <property type="component" value="Unassembled WGS sequence"/>
</dbReference>
<dbReference type="InterPro" id="IPR004643">
    <property type="entry name" value="Fe-S_L-Ser_bsu"/>
</dbReference>
<evidence type="ECO:0000256" key="8">
    <source>
        <dbReference type="ARBA" id="ARBA00023014"/>
    </source>
</evidence>
<keyword evidence="6 11" id="KW-0479">Metal-binding</keyword>
<dbReference type="EMBL" id="FQVI01000036">
    <property type="protein sequence ID" value="SHF51427.1"/>
    <property type="molecule type" value="Genomic_DNA"/>
</dbReference>
<organism evidence="14 15">
    <name type="scientific">Lactonifactor longoviformis DSM 17459</name>
    <dbReference type="NCBI Taxonomy" id="1122155"/>
    <lineage>
        <taxon>Bacteria</taxon>
        <taxon>Bacillati</taxon>
        <taxon>Bacillota</taxon>
        <taxon>Clostridia</taxon>
        <taxon>Eubacteriales</taxon>
        <taxon>Clostridiaceae</taxon>
        <taxon>Lactonifactor</taxon>
    </lineage>
</organism>
<dbReference type="Pfam" id="PF01842">
    <property type="entry name" value="ACT"/>
    <property type="match status" value="1"/>
</dbReference>
<evidence type="ECO:0000256" key="6">
    <source>
        <dbReference type="ARBA" id="ARBA00022723"/>
    </source>
</evidence>
<dbReference type="InterPro" id="IPR002912">
    <property type="entry name" value="ACT_dom"/>
</dbReference>
<evidence type="ECO:0000256" key="1">
    <source>
        <dbReference type="ARBA" id="ARBA00001966"/>
    </source>
</evidence>
<evidence type="ECO:0000256" key="2">
    <source>
        <dbReference type="ARBA" id="ARBA00004742"/>
    </source>
</evidence>
<dbReference type="STRING" id="1122155.SAMN02745158_04036"/>
<protein>
    <recommendedName>
        <fullName evidence="11">L-serine deaminase</fullName>
    </recommendedName>
</protein>
<dbReference type="CDD" id="cd04903">
    <property type="entry name" value="ACT_LSD"/>
    <property type="match status" value="1"/>
</dbReference>
<evidence type="ECO:0000259" key="13">
    <source>
        <dbReference type="PROSITE" id="PS51671"/>
    </source>
</evidence>
<evidence type="ECO:0000256" key="10">
    <source>
        <dbReference type="ARBA" id="ARBA00049406"/>
    </source>
</evidence>
<dbReference type="PANTHER" id="PTHR30182:SF12">
    <property type="entry name" value="L-SERINE DEHYDRATASE, BETA CHAIN-RELATED"/>
    <property type="match status" value="1"/>
</dbReference>
<evidence type="ECO:0000313" key="14">
    <source>
        <dbReference type="EMBL" id="SHF51427.1"/>
    </source>
</evidence>
<dbReference type="GO" id="GO:0051539">
    <property type="term" value="F:4 iron, 4 sulfur cluster binding"/>
    <property type="evidence" value="ECO:0007669"/>
    <property type="project" value="UniProtKB-UniRule"/>
</dbReference>
<dbReference type="UniPathway" id="UPA00138"/>
<keyword evidence="8 11" id="KW-0411">Iron-sulfur</keyword>
<comment type="catalytic activity">
    <reaction evidence="10 11 12">
        <text>L-serine = pyruvate + NH4(+)</text>
        <dbReference type="Rhea" id="RHEA:19169"/>
        <dbReference type="ChEBI" id="CHEBI:15361"/>
        <dbReference type="ChEBI" id="CHEBI:28938"/>
        <dbReference type="ChEBI" id="CHEBI:33384"/>
        <dbReference type="EC" id="4.3.1.17"/>
    </reaction>
</comment>
<dbReference type="InterPro" id="IPR045865">
    <property type="entry name" value="ACT-like_dom_sf"/>
</dbReference>
<keyword evidence="7 11" id="KW-0408">Iron</keyword>
<accession>A0A1M5C9Z3</accession>
<comment type="pathway">
    <text evidence="2 11">Carbohydrate biosynthesis; gluconeogenesis.</text>
</comment>
<dbReference type="Gene3D" id="3.30.70.260">
    <property type="match status" value="1"/>
</dbReference>
<keyword evidence="9 11" id="KW-0456">Lyase</keyword>
<dbReference type="GO" id="GO:0046872">
    <property type="term" value="F:metal ion binding"/>
    <property type="evidence" value="ECO:0007669"/>
    <property type="project" value="UniProtKB-UniRule"/>
</dbReference>
<dbReference type="PIRSF" id="PIRSF036692">
    <property type="entry name" value="SDH_B"/>
    <property type="match status" value="1"/>
</dbReference>
<evidence type="ECO:0000256" key="12">
    <source>
        <dbReference type="RuleBase" id="RU366059"/>
    </source>
</evidence>
<keyword evidence="15" id="KW-1185">Reference proteome</keyword>
<dbReference type="NCBIfam" id="TIGR00719">
    <property type="entry name" value="sda_beta"/>
    <property type="match status" value="1"/>
</dbReference>
<dbReference type="InterPro" id="IPR051318">
    <property type="entry name" value="Fe-S_L-Ser"/>
</dbReference>
<dbReference type="InterPro" id="IPR005131">
    <property type="entry name" value="Ser_deHydtase_bsu"/>
</dbReference>
<evidence type="ECO:0000256" key="5">
    <source>
        <dbReference type="ARBA" id="ARBA00022485"/>
    </source>
</evidence>
<comment type="similarity">
    <text evidence="3 11 12">Belongs to the iron-sulfur dependent L-serine dehydratase family.</text>
</comment>
<dbReference type="SUPFAM" id="SSF55021">
    <property type="entry name" value="ACT-like"/>
    <property type="match status" value="1"/>
</dbReference>
<evidence type="ECO:0000256" key="4">
    <source>
        <dbReference type="ARBA" id="ARBA00022432"/>
    </source>
</evidence>
<dbReference type="InterPro" id="IPR029009">
    <property type="entry name" value="ASB_dom_sf"/>
</dbReference>
<evidence type="ECO:0000256" key="3">
    <source>
        <dbReference type="ARBA" id="ARBA00008636"/>
    </source>
</evidence>
<keyword evidence="4 11" id="KW-0312">Gluconeogenesis</keyword>
<reference evidence="14 15" key="1">
    <citation type="submission" date="2016-11" db="EMBL/GenBank/DDBJ databases">
        <authorList>
            <person name="Jaros S."/>
            <person name="Januszkiewicz K."/>
            <person name="Wedrychowicz H."/>
        </authorList>
    </citation>
    <scope>NUCLEOTIDE SEQUENCE [LARGE SCALE GENOMIC DNA]</scope>
    <source>
        <strain evidence="14 15">DSM 17459</strain>
    </source>
</reference>
<dbReference type="PROSITE" id="PS51671">
    <property type="entry name" value="ACT"/>
    <property type="match status" value="1"/>
</dbReference>
<evidence type="ECO:0000256" key="11">
    <source>
        <dbReference type="PIRNR" id="PIRNR036692"/>
    </source>
</evidence>
<name>A0A1M5C9Z3_9CLOT</name>
<gene>
    <name evidence="14" type="ORF">SAMN02745158_04036</name>
</gene>
<evidence type="ECO:0000313" key="15">
    <source>
        <dbReference type="Proteomes" id="UP000184245"/>
    </source>
</evidence>
<comment type="cofactor">
    <cofactor evidence="1 12">
        <name>[4Fe-4S] cluster</name>
        <dbReference type="ChEBI" id="CHEBI:49883"/>
    </cofactor>
</comment>
<evidence type="ECO:0000256" key="9">
    <source>
        <dbReference type="ARBA" id="ARBA00023239"/>
    </source>
</evidence>
<dbReference type="GO" id="GO:0003941">
    <property type="term" value="F:L-serine ammonia-lyase activity"/>
    <property type="evidence" value="ECO:0007669"/>
    <property type="project" value="UniProtKB-UniRule"/>
</dbReference>
<dbReference type="Pfam" id="PF03315">
    <property type="entry name" value="SDH_beta"/>
    <property type="match status" value="1"/>
</dbReference>
<dbReference type="PANTHER" id="PTHR30182">
    <property type="entry name" value="L-SERINE DEHYDRATASE"/>
    <property type="match status" value="1"/>
</dbReference>
<dbReference type="Gene3D" id="3.30.1330.90">
    <property type="entry name" value="D-3-phosphoglycerate dehydrogenase, domain 3"/>
    <property type="match status" value="1"/>
</dbReference>
<dbReference type="SUPFAM" id="SSF143548">
    <property type="entry name" value="Serine metabolism enzymes domain"/>
    <property type="match status" value="1"/>
</dbReference>
<feature type="domain" description="ACT" evidence="13">
    <location>
        <begin position="168"/>
        <end position="240"/>
    </location>
</feature>
<dbReference type="GO" id="GO:0006094">
    <property type="term" value="P:gluconeogenesis"/>
    <property type="evidence" value="ECO:0007669"/>
    <property type="project" value="UniProtKB-UniRule"/>
</dbReference>
<dbReference type="AlphaFoldDB" id="A0A1M5C9Z3"/>